<dbReference type="AlphaFoldDB" id="A0A9X2K0F9"/>
<dbReference type="EMBL" id="JAMZEB010000002">
    <property type="protein sequence ID" value="MCP2355898.1"/>
    <property type="molecule type" value="Genomic_DNA"/>
</dbReference>
<evidence type="ECO:0000313" key="2">
    <source>
        <dbReference type="Proteomes" id="UP001139648"/>
    </source>
</evidence>
<reference evidence="1" key="1">
    <citation type="submission" date="2022-06" db="EMBL/GenBank/DDBJ databases">
        <title>Sequencing the genomes of 1000 actinobacteria strains.</title>
        <authorList>
            <person name="Klenk H.-P."/>
        </authorList>
    </citation>
    <scope>NUCLEOTIDE SEQUENCE</scope>
    <source>
        <strain evidence="1">DSM 46694</strain>
    </source>
</reference>
<dbReference type="Proteomes" id="UP001139648">
    <property type="component" value="Unassembled WGS sequence"/>
</dbReference>
<accession>A0A9X2K0F9</accession>
<sequence>MVLTEWLLKRAARHPRPFVVASADGTRSRLLCEAEIARRRWRPAMSMGQADLLVLCGAPDEEFEQAVRTAWDDLPSPRARVDLAGDASRELLVRSLDRAGARLADGEAQWTDAASRAHPVGDPGGLPMAGRGPDRDGLSLDRLHVPLGPILPDWPCGLVVETVLQGEVIQEATVRWLGDAESFWREPWNRAAAGRPVTRGEAGRRRAAARLDSLGRLLSVAGWPTAAGHARTLRDRLLADTSRDTPAAPYGRFERRVRRSRTLRWMLRDVGTAADGDAMSRVERWLATTRAAIGSIGDERPLDEERPTRNTLDPELLVGAELATARLIIASLDPDPAVAHA</sequence>
<gene>
    <name evidence="1" type="ORF">HD597_002918</name>
</gene>
<protein>
    <submittedName>
        <fullName evidence="1">Uncharacterized protein</fullName>
    </submittedName>
</protein>
<dbReference type="RefSeq" id="WP_253742590.1">
    <property type="nucleotide sequence ID" value="NZ_BAABKA010000001.1"/>
</dbReference>
<comment type="caution">
    <text evidence="1">The sequence shown here is derived from an EMBL/GenBank/DDBJ whole genome shotgun (WGS) entry which is preliminary data.</text>
</comment>
<keyword evidence="2" id="KW-1185">Reference proteome</keyword>
<proteinExistence type="predicted"/>
<organism evidence="1 2">
    <name type="scientific">Nonomuraea thailandensis</name>
    <dbReference type="NCBI Taxonomy" id="1188745"/>
    <lineage>
        <taxon>Bacteria</taxon>
        <taxon>Bacillati</taxon>
        <taxon>Actinomycetota</taxon>
        <taxon>Actinomycetes</taxon>
        <taxon>Streptosporangiales</taxon>
        <taxon>Streptosporangiaceae</taxon>
        <taxon>Nonomuraea</taxon>
    </lineage>
</organism>
<name>A0A9X2K0F9_9ACTN</name>
<evidence type="ECO:0000313" key="1">
    <source>
        <dbReference type="EMBL" id="MCP2355898.1"/>
    </source>
</evidence>